<dbReference type="Gene3D" id="3.40.50.850">
    <property type="entry name" value="Isochorismatase-like"/>
    <property type="match status" value="1"/>
</dbReference>
<evidence type="ECO:0000313" key="4">
    <source>
        <dbReference type="Proteomes" id="UP000292685"/>
    </source>
</evidence>
<dbReference type="PANTHER" id="PTHR43540:SF6">
    <property type="entry name" value="ISOCHORISMATASE-LIKE DOMAIN-CONTAINING PROTEIN"/>
    <property type="match status" value="1"/>
</dbReference>
<dbReference type="InterPro" id="IPR050272">
    <property type="entry name" value="Isochorismatase-like_hydrls"/>
</dbReference>
<sequence length="185" mass="19880">MGAAVVFIDLQNGFFEDPGLARIREPLVRESNRLAAAARDRGAALFHVVTEHARDKSTWTLSMLDDDQGFNFAGSTQAEPLEELDLGDGHRLVKIRDSAFHGTDLAQRLRIGGCTRIAIAGVSGQSCISRTGADAFAENLRVAYASDAIGSEDPERCGASLEILSRELRQPVLGTGELLDWLAAG</sequence>
<organism evidence="3 4">
    <name type="scientific">Zhihengliuella halotolerans</name>
    <dbReference type="NCBI Taxonomy" id="370736"/>
    <lineage>
        <taxon>Bacteria</taxon>
        <taxon>Bacillati</taxon>
        <taxon>Actinomycetota</taxon>
        <taxon>Actinomycetes</taxon>
        <taxon>Micrococcales</taxon>
        <taxon>Micrococcaceae</taxon>
        <taxon>Zhihengliuella</taxon>
    </lineage>
</organism>
<dbReference type="AlphaFoldDB" id="A0A4Q8ADJ2"/>
<accession>A0A4Q8ADJ2</accession>
<dbReference type="SUPFAM" id="SSF52499">
    <property type="entry name" value="Isochorismatase-like hydrolases"/>
    <property type="match status" value="1"/>
</dbReference>
<name>A0A4Q8ADJ2_9MICC</name>
<dbReference type="GO" id="GO:0016787">
    <property type="term" value="F:hydrolase activity"/>
    <property type="evidence" value="ECO:0007669"/>
    <property type="project" value="UniProtKB-KW"/>
</dbReference>
<dbReference type="Pfam" id="PF00857">
    <property type="entry name" value="Isochorismatase"/>
    <property type="match status" value="1"/>
</dbReference>
<keyword evidence="1" id="KW-0378">Hydrolase</keyword>
<feature type="domain" description="Isochorismatase-like" evidence="2">
    <location>
        <begin position="4"/>
        <end position="165"/>
    </location>
</feature>
<dbReference type="InterPro" id="IPR000868">
    <property type="entry name" value="Isochorismatase-like_dom"/>
</dbReference>
<keyword evidence="4" id="KW-1185">Reference proteome</keyword>
<evidence type="ECO:0000259" key="2">
    <source>
        <dbReference type="Pfam" id="PF00857"/>
    </source>
</evidence>
<protein>
    <submittedName>
        <fullName evidence="3">Nicotinamidase-related amidase</fullName>
    </submittedName>
</protein>
<comment type="caution">
    <text evidence="3">The sequence shown here is derived from an EMBL/GenBank/DDBJ whole genome shotgun (WGS) entry which is preliminary data.</text>
</comment>
<dbReference type="Proteomes" id="UP000292685">
    <property type="component" value="Unassembled WGS sequence"/>
</dbReference>
<dbReference type="PANTHER" id="PTHR43540">
    <property type="entry name" value="PEROXYUREIDOACRYLATE/UREIDOACRYLATE AMIDOHYDROLASE-RELATED"/>
    <property type="match status" value="1"/>
</dbReference>
<dbReference type="EMBL" id="SHLA01000001">
    <property type="protein sequence ID" value="RZU62302.1"/>
    <property type="molecule type" value="Genomic_DNA"/>
</dbReference>
<dbReference type="RefSeq" id="WP_130450934.1">
    <property type="nucleotide sequence ID" value="NZ_SHLA01000001.1"/>
</dbReference>
<gene>
    <name evidence="3" type="ORF">EV380_1895</name>
</gene>
<proteinExistence type="predicted"/>
<evidence type="ECO:0000313" key="3">
    <source>
        <dbReference type="EMBL" id="RZU62302.1"/>
    </source>
</evidence>
<reference evidence="3 4" key="1">
    <citation type="submission" date="2019-02" db="EMBL/GenBank/DDBJ databases">
        <title>Sequencing the genomes of 1000 actinobacteria strains.</title>
        <authorList>
            <person name="Klenk H.-P."/>
        </authorList>
    </citation>
    <scope>NUCLEOTIDE SEQUENCE [LARGE SCALE GENOMIC DNA]</scope>
    <source>
        <strain evidence="3 4">DSM 17364</strain>
    </source>
</reference>
<dbReference type="OrthoDB" id="4832958at2"/>
<dbReference type="InterPro" id="IPR036380">
    <property type="entry name" value="Isochorismatase-like_sf"/>
</dbReference>
<evidence type="ECO:0000256" key="1">
    <source>
        <dbReference type="ARBA" id="ARBA00022801"/>
    </source>
</evidence>